<evidence type="ECO:0000313" key="4">
    <source>
        <dbReference type="Proteomes" id="UP001412067"/>
    </source>
</evidence>
<evidence type="ECO:0000256" key="1">
    <source>
        <dbReference type="SAM" id="MobiDB-lite"/>
    </source>
</evidence>
<evidence type="ECO:0000313" key="3">
    <source>
        <dbReference type="EMBL" id="KAK8969918.1"/>
    </source>
</evidence>
<gene>
    <name evidence="3" type="ORF">KSP40_PGU020083</name>
</gene>
<reference evidence="3 4" key="1">
    <citation type="journal article" date="2022" name="Nat. Plants">
        <title>Genomes of leafy and leafless Platanthera orchids illuminate the evolution of mycoheterotrophy.</title>
        <authorList>
            <person name="Li M.H."/>
            <person name="Liu K.W."/>
            <person name="Li Z."/>
            <person name="Lu H.C."/>
            <person name="Ye Q.L."/>
            <person name="Zhang D."/>
            <person name="Wang J.Y."/>
            <person name="Li Y.F."/>
            <person name="Zhong Z.M."/>
            <person name="Liu X."/>
            <person name="Yu X."/>
            <person name="Liu D.K."/>
            <person name="Tu X.D."/>
            <person name="Liu B."/>
            <person name="Hao Y."/>
            <person name="Liao X.Y."/>
            <person name="Jiang Y.T."/>
            <person name="Sun W.H."/>
            <person name="Chen J."/>
            <person name="Chen Y.Q."/>
            <person name="Ai Y."/>
            <person name="Zhai J.W."/>
            <person name="Wu S.S."/>
            <person name="Zhou Z."/>
            <person name="Hsiao Y.Y."/>
            <person name="Wu W.L."/>
            <person name="Chen Y.Y."/>
            <person name="Lin Y.F."/>
            <person name="Hsu J.L."/>
            <person name="Li C.Y."/>
            <person name="Wang Z.W."/>
            <person name="Zhao X."/>
            <person name="Zhong W.Y."/>
            <person name="Ma X.K."/>
            <person name="Ma L."/>
            <person name="Huang J."/>
            <person name="Chen G.Z."/>
            <person name="Huang M.Z."/>
            <person name="Huang L."/>
            <person name="Peng D.H."/>
            <person name="Luo Y.B."/>
            <person name="Zou S.Q."/>
            <person name="Chen S.P."/>
            <person name="Lan S."/>
            <person name="Tsai W.C."/>
            <person name="Van de Peer Y."/>
            <person name="Liu Z.J."/>
        </authorList>
    </citation>
    <scope>NUCLEOTIDE SEQUENCE [LARGE SCALE GENOMIC DNA]</scope>
    <source>
        <strain evidence="3">Lor288</strain>
    </source>
</reference>
<dbReference type="Proteomes" id="UP001412067">
    <property type="component" value="Unassembled WGS sequence"/>
</dbReference>
<dbReference type="PANTHER" id="PTHR47873">
    <property type="entry name" value="ARM REPEAT SUPERFAMILY PROTEIN"/>
    <property type="match status" value="1"/>
</dbReference>
<name>A0ABR2N1B2_9ASPA</name>
<feature type="domain" description="U-box" evidence="2">
    <location>
        <begin position="157"/>
        <end position="312"/>
    </location>
</feature>
<protein>
    <recommendedName>
        <fullName evidence="2">U-box domain-containing protein</fullName>
    </recommendedName>
</protein>
<keyword evidence="4" id="KW-1185">Reference proteome</keyword>
<organism evidence="3 4">
    <name type="scientific">Platanthera guangdongensis</name>
    <dbReference type="NCBI Taxonomy" id="2320717"/>
    <lineage>
        <taxon>Eukaryota</taxon>
        <taxon>Viridiplantae</taxon>
        <taxon>Streptophyta</taxon>
        <taxon>Embryophyta</taxon>
        <taxon>Tracheophyta</taxon>
        <taxon>Spermatophyta</taxon>
        <taxon>Magnoliopsida</taxon>
        <taxon>Liliopsida</taxon>
        <taxon>Asparagales</taxon>
        <taxon>Orchidaceae</taxon>
        <taxon>Orchidoideae</taxon>
        <taxon>Orchideae</taxon>
        <taxon>Orchidinae</taxon>
        <taxon>Platanthera</taxon>
    </lineage>
</organism>
<comment type="caution">
    <text evidence="3">The sequence shown here is derived from an EMBL/GenBank/DDBJ whole genome shotgun (WGS) entry which is preliminary data.</text>
</comment>
<feature type="compositionally biased region" description="Pro residues" evidence="1">
    <location>
        <begin position="43"/>
        <end position="58"/>
    </location>
</feature>
<sequence length="317" mass="32774">MSRSQHKLKPSPRPIFSCGIFRNCTMSVLSPRTPPNTAASFLQPPPASPSPSPPPPATSQPAAAPNPSSSSSSSSSSASHSFTQWRFPLHLNQHHQPPPEPEPQPLPYPESIYNQSIDFTEAFHSAEIHFTDGDSRQALSLLVQSLATADPPPPATAGVIAGVVASLRVAETARAAAKVFLALVLAEENRRPALEAGAVAAAVEAVASPEAGGSTTVKERTLAALELLCTVEDGATAVRGHALAAKALAGAVEAMTGRGRECAIGVLAAIYGGEWAAAAPEEVVRAVVVALQGECTARGRRKGAQLLLALKETARGC</sequence>
<dbReference type="InterPro" id="IPR058678">
    <property type="entry name" value="ARM_PUB"/>
</dbReference>
<feature type="compositionally biased region" description="Polar residues" evidence="1">
    <location>
        <begin position="27"/>
        <end position="40"/>
    </location>
</feature>
<accession>A0ABR2N1B2</accession>
<evidence type="ECO:0000259" key="2">
    <source>
        <dbReference type="Pfam" id="PF25598"/>
    </source>
</evidence>
<dbReference type="Pfam" id="PF25598">
    <property type="entry name" value="ARM_PUB"/>
    <property type="match status" value="1"/>
</dbReference>
<feature type="region of interest" description="Disordered" evidence="1">
    <location>
        <begin position="27"/>
        <end position="79"/>
    </location>
</feature>
<dbReference type="PANTHER" id="PTHR47873:SF1">
    <property type="entry name" value="ARM REPEAT SUPERFAMILY PROTEIN"/>
    <property type="match status" value="1"/>
</dbReference>
<dbReference type="EMBL" id="JBBWWR010000002">
    <property type="protein sequence ID" value="KAK8969918.1"/>
    <property type="molecule type" value="Genomic_DNA"/>
</dbReference>
<proteinExistence type="predicted"/>
<feature type="compositionally biased region" description="Low complexity" evidence="1">
    <location>
        <begin position="59"/>
        <end position="79"/>
    </location>
</feature>